<keyword evidence="1" id="KW-0812">Transmembrane</keyword>
<reference evidence="3" key="1">
    <citation type="journal article" date="2009" name="Nature">
        <title>Genome sequence and analysis of the Irish potato famine pathogen Phytophthora infestans.</title>
        <authorList>
            <consortium name="The Broad Institute Genome Sequencing Platform"/>
            <person name="Haas B.J."/>
            <person name="Kamoun S."/>
            <person name="Zody M.C."/>
            <person name="Jiang R.H."/>
            <person name="Handsaker R.E."/>
            <person name="Cano L.M."/>
            <person name="Grabherr M."/>
            <person name="Kodira C.D."/>
            <person name="Raffaele S."/>
            <person name="Torto-Alalibo T."/>
            <person name="Bozkurt T.O."/>
            <person name="Ah-Fong A.M."/>
            <person name="Alvarado L."/>
            <person name="Anderson V.L."/>
            <person name="Armstrong M.R."/>
            <person name="Avrova A."/>
            <person name="Baxter L."/>
            <person name="Beynon J."/>
            <person name="Boevink P.C."/>
            <person name="Bollmann S.R."/>
            <person name="Bos J.I."/>
            <person name="Bulone V."/>
            <person name="Cai G."/>
            <person name="Cakir C."/>
            <person name="Carrington J.C."/>
            <person name="Chawner M."/>
            <person name="Conti L."/>
            <person name="Costanzo S."/>
            <person name="Ewan R."/>
            <person name="Fahlgren N."/>
            <person name="Fischbach M.A."/>
            <person name="Fugelstad J."/>
            <person name="Gilroy E.M."/>
            <person name="Gnerre S."/>
            <person name="Green P.J."/>
            <person name="Grenville-Briggs L.J."/>
            <person name="Griffith J."/>
            <person name="Grunwald N.J."/>
            <person name="Horn K."/>
            <person name="Horner N.R."/>
            <person name="Hu C.H."/>
            <person name="Huitema E."/>
            <person name="Jeong D.H."/>
            <person name="Jones A.M."/>
            <person name="Jones J.D."/>
            <person name="Jones R.W."/>
            <person name="Karlsson E.K."/>
            <person name="Kunjeti S.G."/>
            <person name="Lamour K."/>
            <person name="Liu Z."/>
            <person name="Ma L."/>
            <person name="Maclean D."/>
            <person name="Chibucos M.C."/>
            <person name="McDonald H."/>
            <person name="McWalters J."/>
            <person name="Meijer H.J."/>
            <person name="Morgan W."/>
            <person name="Morris P.F."/>
            <person name="Munro C.A."/>
            <person name="O'Neill K."/>
            <person name="Ospina-Giraldo M."/>
            <person name="Pinzon A."/>
            <person name="Pritchard L."/>
            <person name="Ramsahoye B."/>
            <person name="Ren Q."/>
            <person name="Restrepo S."/>
            <person name="Roy S."/>
            <person name="Sadanandom A."/>
            <person name="Savidor A."/>
            <person name="Schornack S."/>
            <person name="Schwartz D.C."/>
            <person name="Schumann U.D."/>
            <person name="Schwessinger B."/>
            <person name="Seyer L."/>
            <person name="Sharpe T."/>
            <person name="Silvar C."/>
            <person name="Song J."/>
            <person name="Studholme D.J."/>
            <person name="Sykes S."/>
            <person name="Thines M."/>
            <person name="van de Vondervoort P.J."/>
            <person name="Phuntumart V."/>
            <person name="Wawra S."/>
            <person name="Weide R."/>
            <person name="Win J."/>
            <person name="Young C."/>
            <person name="Zhou S."/>
            <person name="Fry W."/>
            <person name="Meyers B.C."/>
            <person name="van West P."/>
            <person name="Ristaino J."/>
            <person name="Govers F."/>
            <person name="Birch P.R."/>
            <person name="Whisson S.C."/>
            <person name="Judelson H.S."/>
            <person name="Nusbaum C."/>
        </authorList>
    </citation>
    <scope>NUCLEOTIDE SEQUENCE [LARGE SCALE GENOMIC DNA]</scope>
    <source>
        <strain evidence="3">T30-4</strain>
    </source>
</reference>
<dbReference type="HOGENOM" id="CLU_1589630_0_0_1"/>
<dbReference type="AlphaFoldDB" id="D0P4Y3"/>
<keyword evidence="1" id="KW-0472">Membrane</keyword>
<protein>
    <submittedName>
        <fullName evidence="2">Uncharacterized protein</fullName>
    </submittedName>
</protein>
<dbReference type="EMBL" id="DS029237">
    <property type="protein sequence ID" value="EEY54631.1"/>
    <property type="molecule type" value="Genomic_DNA"/>
</dbReference>
<organism evidence="2 3">
    <name type="scientific">Phytophthora infestans (strain T30-4)</name>
    <name type="common">Potato late blight agent</name>
    <dbReference type="NCBI Taxonomy" id="403677"/>
    <lineage>
        <taxon>Eukaryota</taxon>
        <taxon>Sar</taxon>
        <taxon>Stramenopiles</taxon>
        <taxon>Oomycota</taxon>
        <taxon>Peronosporomycetes</taxon>
        <taxon>Peronosporales</taxon>
        <taxon>Peronosporaceae</taxon>
        <taxon>Phytophthora</taxon>
    </lineage>
</organism>
<feature type="transmembrane region" description="Helical" evidence="1">
    <location>
        <begin position="58"/>
        <end position="76"/>
    </location>
</feature>
<dbReference type="Proteomes" id="UP000006643">
    <property type="component" value="Unassembled WGS sequence"/>
</dbReference>
<evidence type="ECO:0000313" key="2">
    <source>
        <dbReference type="EMBL" id="EEY54631.1"/>
    </source>
</evidence>
<accession>D0P4Y3</accession>
<dbReference type="RefSeq" id="XP_002894716.1">
    <property type="nucleotide sequence ID" value="XM_002894670.1"/>
</dbReference>
<dbReference type="GeneID" id="9472830"/>
<sequence length="168" mass="18245">MDITVNIVQTPAMLLVADFAGDRQTTGAALGMAWATLGAILIAGYIEFFGAAYKTLHWFMGMLSVTMFICVGHRALESRKHAFASVYHGIRALPTALAIYWVAFFFVQYGYTAYNGNKGQLFGLQVYGGVVAGGRADLLYNIVGYVGFSLSQLSPKCFTRPWHGPVAA</sequence>
<dbReference type="KEGG" id="pif:PITG_22130"/>
<feature type="transmembrane region" description="Helical" evidence="1">
    <location>
        <begin position="88"/>
        <end position="111"/>
    </location>
</feature>
<feature type="transmembrane region" description="Helical" evidence="1">
    <location>
        <begin position="28"/>
        <end position="46"/>
    </location>
</feature>
<dbReference type="VEuPathDB" id="FungiDB:PITG_22130"/>
<dbReference type="InParanoid" id="D0P4Y3"/>
<gene>
    <name evidence="2" type="ORF">PITG_22130</name>
</gene>
<name>D0P4Y3_PHYIT</name>
<keyword evidence="3" id="KW-1185">Reference proteome</keyword>
<keyword evidence="1" id="KW-1133">Transmembrane helix</keyword>
<evidence type="ECO:0000256" key="1">
    <source>
        <dbReference type="SAM" id="Phobius"/>
    </source>
</evidence>
<proteinExistence type="predicted"/>
<dbReference type="eggNOG" id="KOG0637">
    <property type="taxonomic scope" value="Eukaryota"/>
</dbReference>
<evidence type="ECO:0000313" key="3">
    <source>
        <dbReference type="Proteomes" id="UP000006643"/>
    </source>
</evidence>